<dbReference type="GO" id="GO:0020037">
    <property type="term" value="F:heme binding"/>
    <property type="evidence" value="ECO:0007669"/>
    <property type="project" value="TreeGrafter"/>
</dbReference>
<keyword evidence="6 12" id="KW-0812">Transmembrane</keyword>
<gene>
    <name evidence="14" type="ORF">SAMN05661003_101324</name>
</gene>
<feature type="transmembrane region" description="Helical" evidence="12">
    <location>
        <begin position="56"/>
        <end position="75"/>
    </location>
</feature>
<keyword evidence="9 12" id="KW-1133">Transmembrane helix</keyword>
<dbReference type="SUPFAM" id="SSF81342">
    <property type="entry name" value="Transmembrane di-heme cytochromes"/>
    <property type="match status" value="1"/>
</dbReference>
<evidence type="ECO:0000256" key="11">
    <source>
        <dbReference type="ARBA" id="ARBA00023136"/>
    </source>
</evidence>
<evidence type="ECO:0000256" key="1">
    <source>
        <dbReference type="ARBA" id="ARBA00004651"/>
    </source>
</evidence>
<dbReference type="InterPro" id="IPR016174">
    <property type="entry name" value="Di-haem_cyt_TM"/>
</dbReference>
<keyword evidence="3" id="KW-0813">Transport</keyword>
<keyword evidence="7" id="KW-0479">Metal-binding</keyword>
<evidence type="ECO:0000256" key="3">
    <source>
        <dbReference type="ARBA" id="ARBA00022448"/>
    </source>
</evidence>
<evidence type="ECO:0000256" key="2">
    <source>
        <dbReference type="ARBA" id="ARBA00008622"/>
    </source>
</evidence>
<evidence type="ECO:0000256" key="4">
    <source>
        <dbReference type="ARBA" id="ARBA00022475"/>
    </source>
</evidence>
<name>A0A1G6XPR6_9BACT</name>
<dbReference type="EMBL" id="FNAQ01000001">
    <property type="protein sequence ID" value="SDD79425.1"/>
    <property type="molecule type" value="Genomic_DNA"/>
</dbReference>
<comment type="subcellular location">
    <subcellularLocation>
        <location evidence="1">Cell membrane</location>
        <topology evidence="1">Multi-pass membrane protein</topology>
    </subcellularLocation>
</comment>
<evidence type="ECO:0000256" key="5">
    <source>
        <dbReference type="ARBA" id="ARBA00022617"/>
    </source>
</evidence>
<dbReference type="InterPro" id="IPR011577">
    <property type="entry name" value="Cyt_b561_bac/Ni-Hgenase"/>
</dbReference>
<evidence type="ECO:0000256" key="12">
    <source>
        <dbReference type="SAM" id="Phobius"/>
    </source>
</evidence>
<organism evidence="14 15">
    <name type="scientific">Desulfuromonas thiophila</name>
    <dbReference type="NCBI Taxonomy" id="57664"/>
    <lineage>
        <taxon>Bacteria</taxon>
        <taxon>Pseudomonadati</taxon>
        <taxon>Thermodesulfobacteriota</taxon>
        <taxon>Desulfuromonadia</taxon>
        <taxon>Desulfuromonadales</taxon>
        <taxon>Desulfuromonadaceae</taxon>
        <taxon>Desulfuromonas</taxon>
    </lineage>
</organism>
<evidence type="ECO:0000259" key="13">
    <source>
        <dbReference type="Pfam" id="PF01292"/>
    </source>
</evidence>
<dbReference type="PRINTS" id="PR00161">
    <property type="entry name" value="NIHGNASECYTB"/>
</dbReference>
<dbReference type="STRING" id="57664.SAMN05661003_101324"/>
<dbReference type="OrthoDB" id="197262at2"/>
<reference evidence="15" key="1">
    <citation type="submission" date="2016-10" db="EMBL/GenBank/DDBJ databases">
        <authorList>
            <person name="Varghese N."/>
            <person name="Submissions S."/>
        </authorList>
    </citation>
    <scope>NUCLEOTIDE SEQUENCE [LARGE SCALE GENOMIC DNA]</scope>
    <source>
        <strain evidence="15">DSM 8987</strain>
    </source>
</reference>
<accession>A0A1G6XPR6</accession>
<comment type="similarity">
    <text evidence="2">Belongs to the HupC/HyaC/HydC family.</text>
</comment>
<dbReference type="InterPro" id="IPR000516">
    <property type="entry name" value="Ni-dep_Hydgase_cyt-B"/>
</dbReference>
<dbReference type="PANTHER" id="PTHR30485:SF1">
    <property type="entry name" value="CYTOCHROME YDHU-RELATED"/>
    <property type="match status" value="1"/>
</dbReference>
<feature type="transmembrane region" description="Helical" evidence="12">
    <location>
        <begin position="160"/>
        <end position="182"/>
    </location>
</feature>
<feature type="transmembrane region" description="Helical" evidence="12">
    <location>
        <begin position="128"/>
        <end position="148"/>
    </location>
</feature>
<dbReference type="Gene3D" id="1.20.950.20">
    <property type="entry name" value="Transmembrane di-heme cytochromes, Chain C"/>
    <property type="match status" value="1"/>
</dbReference>
<dbReference type="PANTHER" id="PTHR30485">
    <property type="entry name" value="NI/FE-HYDROGENASE 1 B-TYPE CYTOCHROME SUBUNIT"/>
    <property type="match status" value="1"/>
</dbReference>
<dbReference type="AlphaFoldDB" id="A0A1G6XPR6"/>
<keyword evidence="4" id="KW-1003">Cell membrane</keyword>
<evidence type="ECO:0000256" key="7">
    <source>
        <dbReference type="ARBA" id="ARBA00022723"/>
    </source>
</evidence>
<dbReference type="GO" id="GO:0009055">
    <property type="term" value="F:electron transfer activity"/>
    <property type="evidence" value="ECO:0007669"/>
    <property type="project" value="InterPro"/>
</dbReference>
<evidence type="ECO:0000313" key="15">
    <source>
        <dbReference type="Proteomes" id="UP000243205"/>
    </source>
</evidence>
<keyword evidence="11 12" id="KW-0472">Membrane</keyword>
<feature type="domain" description="Cytochrome b561 bacterial/Ni-hydrogenase" evidence="13">
    <location>
        <begin position="11"/>
        <end position="205"/>
    </location>
</feature>
<protein>
    <submittedName>
        <fullName evidence="14">Thiosulfate reductase cytochrome b subunit</fullName>
    </submittedName>
</protein>
<evidence type="ECO:0000256" key="6">
    <source>
        <dbReference type="ARBA" id="ARBA00022692"/>
    </source>
</evidence>
<dbReference type="Proteomes" id="UP000243205">
    <property type="component" value="Unassembled WGS sequence"/>
</dbReference>
<feature type="transmembrane region" description="Helical" evidence="12">
    <location>
        <begin position="16"/>
        <end position="35"/>
    </location>
</feature>
<keyword evidence="8" id="KW-0249">Electron transport</keyword>
<proteinExistence type="inferred from homology"/>
<evidence type="ECO:0000256" key="8">
    <source>
        <dbReference type="ARBA" id="ARBA00022982"/>
    </source>
</evidence>
<dbReference type="InterPro" id="IPR051542">
    <property type="entry name" value="Hydrogenase_cytochrome"/>
</dbReference>
<dbReference type="GO" id="GO:0022904">
    <property type="term" value="P:respiratory electron transport chain"/>
    <property type="evidence" value="ECO:0007669"/>
    <property type="project" value="InterPro"/>
</dbReference>
<keyword evidence="15" id="KW-1185">Reference proteome</keyword>
<evidence type="ECO:0000256" key="10">
    <source>
        <dbReference type="ARBA" id="ARBA00023004"/>
    </source>
</evidence>
<dbReference type="RefSeq" id="WP_092075568.1">
    <property type="nucleotide sequence ID" value="NZ_CALFZY010000006.1"/>
</dbReference>
<dbReference type="Pfam" id="PF01292">
    <property type="entry name" value="Ni_hydr_CYTB"/>
    <property type="match status" value="1"/>
</dbReference>
<keyword evidence="10" id="KW-0408">Iron</keyword>
<evidence type="ECO:0000313" key="14">
    <source>
        <dbReference type="EMBL" id="SDD79425.1"/>
    </source>
</evidence>
<sequence length="213" mass="24185">MAMQERIYLTPTPVRIWHWLNALGIVTLCITGAQIRFPEYINIFGTYRAAVRLHHTAGIVVAISFLLWLFYYGVIAKMLVRLYVPTAEDLKYGAFRQALYYFFHYFRGDKPNPHQESPTNKFNPMQKGAYVVIMMVLVPLVIITGLILMNLGPLSSLAHLLGGVRVVAGIHFLLACALGAFLPTHFYLATLGHTPFAHFKPMWTGWEEPHGHE</sequence>
<evidence type="ECO:0000256" key="9">
    <source>
        <dbReference type="ARBA" id="ARBA00022989"/>
    </source>
</evidence>
<dbReference type="GO" id="GO:0005886">
    <property type="term" value="C:plasma membrane"/>
    <property type="evidence" value="ECO:0007669"/>
    <property type="project" value="UniProtKB-SubCell"/>
</dbReference>
<keyword evidence="5" id="KW-0349">Heme</keyword>
<dbReference type="GO" id="GO:0005506">
    <property type="term" value="F:iron ion binding"/>
    <property type="evidence" value="ECO:0007669"/>
    <property type="project" value="InterPro"/>
</dbReference>